<name>A0A235ERG0_9BURK</name>
<keyword evidence="3" id="KW-1185">Reference proteome</keyword>
<keyword evidence="1" id="KW-0732">Signal</keyword>
<protein>
    <recommendedName>
        <fullName evidence="4">Lipoprotein</fullName>
    </recommendedName>
</protein>
<evidence type="ECO:0000256" key="1">
    <source>
        <dbReference type="SAM" id="SignalP"/>
    </source>
</evidence>
<accession>A0A235ERG0</accession>
<evidence type="ECO:0000313" key="2">
    <source>
        <dbReference type="EMBL" id="OYD51127.1"/>
    </source>
</evidence>
<dbReference type="EMBL" id="NOIG01000004">
    <property type="protein sequence ID" value="OYD51127.1"/>
    <property type="molecule type" value="Genomic_DNA"/>
</dbReference>
<dbReference type="AlphaFoldDB" id="A0A235ERG0"/>
<feature type="chain" id="PRO_5012737334" description="Lipoprotein" evidence="1">
    <location>
        <begin position="29"/>
        <end position="162"/>
    </location>
</feature>
<reference evidence="2 3" key="1">
    <citation type="submission" date="2017-07" db="EMBL/GenBank/DDBJ databases">
        <title>Acidovorax KNDSW TSA 6 genome sequence and assembly.</title>
        <authorList>
            <person name="Mayilraj S."/>
        </authorList>
    </citation>
    <scope>NUCLEOTIDE SEQUENCE [LARGE SCALE GENOMIC DNA]</scope>
    <source>
        <strain evidence="2 3">KNDSW-TSA6</strain>
    </source>
</reference>
<evidence type="ECO:0008006" key="4">
    <source>
        <dbReference type="Google" id="ProtNLM"/>
    </source>
</evidence>
<sequence>MRPILNFAKAIALASVLAILLACTTAKPAGEFSTALGKLVRSGKVHEVDLANVLPLDWHELFAFGPYSTRDSNCQALQLGWLQCRMTLPAEVNEGEFVLVFRSSSKVVHVEYHRRWNGDFSSRTSPRPQPILRSAAKFSVSLVSNRAPESEQWYQLEHQAHD</sequence>
<dbReference type="OrthoDB" id="8778044at2"/>
<dbReference type="PROSITE" id="PS51257">
    <property type="entry name" value="PROKAR_LIPOPROTEIN"/>
    <property type="match status" value="1"/>
</dbReference>
<dbReference type="Proteomes" id="UP000215441">
    <property type="component" value="Unassembled WGS sequence"/>
</dbReference>
<feature type="signal peptide" evidence="1">
    <location>
        <begin position="1"/>
        <end position="28"/>
    </location>
</feature>
<organism evidence="2 3">
    <name type="scientific">Acidovorax kalamii</name>
    <dbReference type="NCBI Taxonomy" id="2004485"/>
    <lineage>
        <taxon>Bacteria</taxon>
        <taxon>Pseudomonadati</taxon>
        <taxon>Pseudomonadota</taxon>
        <taxon>Betaproteobacteria</taxon>
        <taxon>Burkholderiales</taxon>
        <taxon>Comamonadaceae</taxon>
        <taxon>Acidovorax</taxon>
    </lineage>
</organism>
<comment type="caution">
    <text evidence="2">The sequence shown here is derived from an EMBL/GenBank/DDBJ whole genome shotgun (WGS) entry which is preliminary data.</text>
</comment>
<dbReference type="RefSeq" id="WP_094286889.1">
    <property type="nucleotide sequence ID" value="NZ_NOIG01000004.1"/>
</dbReference>
<proteinExistence type="predicted"/>
<gene>
    <name evidence="2" type="ORF">CBY09_04665</name>
</gene>
<evidence type="ECO:0000313" key="3">
    <source>
        <dbReference type="Proteomes" id="UP000215441"/>
    </source>
</evidence>